<evidence type="ECO:0000256" key="5">
    <source>
        <dbReference type="SAM" id="MobiDB-lite"/>
    </source>
</evidence>
<dbReference type="Proteomes" id="UP000555564">
    <property type="component" value="Unassembled WGS sequence"/>
</dbReference>
<feature type="region of interest" description="Disordered" evidence="5">
    <location>
        <begin position="1"/>
        <end position="53"/>
    </location>
</feature>
<evidence type="ECO:0000256" key="2">
    <source>
        <dbReference type="ARBA" id="ARBA00023125"/>
    </source>
</evidence>
<dbReference type="PANTHER" id="PTHR30055">
    <property type="entry name" value="HTH-TYPE TRANSCRIPTIONAL REGULATOR RUTR"/>
    <property type="match status" value="1"/>
</dbReference>
<feature type="compositionally biased region" description="Basic and acidic residues" evidence="5">
    <location>
        <begin position="1"/>
        <end position="12"/>
    </location>
</feature>
<keyword evidence="1" id="KW-0805">Transcription regulation</keyword>
<keyword evidence="2 4" id="KW-0238">DNA-binding</keyword>
<evidence type="ECO:0000256" key="1">
    <source>
        <dbReference type="ARBA" id="ARBA00023015"/>
    </source>
</evidence>
<sequence>MDGPAEPRDHSGARVIETWSRAARRRPGTGTGVPAASGDGETSGGERRDQAEPDARTRILNAAEELFAGGGYDATATAEIAKQAGVPKGLVFHYFPRKIDVLAALIRERTGIEELGDAPVDAVPGDPAGTLARLARRVPLRASPAMRRILFREADTHGFVRDRLRHLNAEIIRRAGFALELTLPGSRGDAARLEAAAATFAAVLLYQENLCTLTGHHIDPDMVADLIVRALA</sequence>
<keyword evidence="8" id="KW-1185">Reference proteome</keyword>
<dbReference type="RefSeq" id="WP_343072678.1">
    <property type="nucleotide sequence ID" value="NZ_BAAALO010000035.1"/>
</dbReference>
<dbReference type="PRINTS" id="PR00455">
    <property type="entry name" value="HTHTETR"/>
</dbReference>
<gene>
    <name evidence="7" type="ORF">BJ992_003109</name>
</gene>
<dbReference type="Gene3D" id="1.10.357.10">
    <property type="entry name" value="Tetracycline Repressor, domain 2"/>
    <property type="match status" value="1"/>
</dbReference>
<protein>
    <submittedName>
        <fullName evidence="7">AcrR family transcriptional regulator</fullName>
    </submittedName>
</protein>
<proteinExistence type="predicted"/>
<dbReference type="InterPro" id="IPR009057">
    <property type="entry name" value="Homeodomain-like_sf"/>
</dbReference>
<dbReference type="GO" id="GO:0000976">
    <property type="term" value="F:transcription cis-regulatory region binding"/>
    <property type="evidence" value="ECO:0007669"/>
    <property type="project" value="TreeGrafter"/>
</dbReference>
<dbReference type="Pfam" id="PF00440">
    <property type="entry name" value="TetR_N"/>
    <property type="match status" value="1"/>
</dbReference>
<dbReference type="PROSITE" id="PS50977">
    <property type="entry name" value="HTH_TETR_2"/>
    <property type="match status" value="1"/>
</dbReference>
<keyword evidence="3" id="KW-0804">Transcription</keyword>
<dbReference type="GO" id="GO:0003700">
    <property type="term" value="F:DNA-binding transcription factor activity"/>
    <property type="evidence" value="ECO:0007669"/>
    <property type="project" value="TreeGrafter"/>
</dbReference>
<evidence type="ECO:0000313" key="8">
    <source>
        <dbReference type="Proteomes" id="UP000555564"/>
    </source>
</evidence>
<dbReference type="PANTHER" id="PTHR30055:SF234">
    <property type="entry name" value="HTH-TYPE TRANSCRIPTIONAL REGULATOR BETI"/>
    <property type="match status" value="1"/>
</dbReference>
<evidence type="ECO:0000313" key="7">
    <source>
        <dbReference type="EMBL" id="MBB6473678.1"/>
    </source>
</evidence>
<feature type="domain" description="HTH tetR-type" evidence="6">
    <location>
        <begin position="53"/>
        <end position="113"/>
    </location>
</feature>
<dbReference type="InterPro" id="IPR050109">
    <property type="entry name" value="HTH-type_TetR-like_transc_reg"/>
</dbReference>
<accession>A0A7X0IEV1</accession>
<dbReference type="AlphaFoldDB" id="A0A7X0IEV1"/>
<reference evidence="7 8" key="1">
    <citation type="submission" date="2020-08" db="EMBL/GenBank/DDBJ databases">
        <title>Sequencing the genomes of 1000 actinobacteria strains.</title>
        <authorList>
            <person name="Klenk H.-P."/>
        </authorList>
    </citation>
    <scope>NUCLEOTIDE SEQUENCE [LARGE SCALE GENOMIC DNA]</scope>
    <source>
        <strain evidence="7 8">DSM 44936</strain>
    </source>
</reference>
<evidence type="ECO:0000259" key="6">
    <source>
        <dbReference type="PROSITE" id="PS50977"/>
    </source>
</evidence>
<organism evidence="7 8">
    <name type="scientific">Sphaerisporangium rubeum</name>
    <dbReference type="NCBI Taxonomy" id="321317"/>
    <lineage>
        <taxon>Bacteria</taxon>
        <taxon>Bacillati</taxon>
        <taxon>Actinomycetota</taxon>
        <taxon>Actinomycetes</taxon>
        <taxon>Streptosporangiales</taxon>
        <taxon>Streptosporangiaceae</taxon>
        <taxon>Sphaerisporangium</taxon>
    </lineage>
</organism>
<evidence type="ECO:0000256" key="3">
    <source>
        <dbReference type="ARBA" id="ARBA00023163"/>
    </source>
</evidence>
<dbReference type="EMBL" id="JACHIU010000001">
    <property type="protein sequence ID" value="MBB6473678.1"/>
    <property type="molecule type" value="Genomic_DNA"/>
</dbReference>
<dbReference type="InterPro" id="IPR001647">
    <property type="entry name" value="HTH_TetR"/>
</dbReference>
<dbReference type="SUPFAM" id="SSF46689">
    <property type="entry name" value="Homeodomain-like"/>
    <property type="match status" value="1"/>
</dbReference>
<feature type="DNA-binding region" description="H-T-H motif" evidence="4">
    <location>
        <begin position="76"/>
        <end position="95"/>
    </location>
</feature>
<feature type="compositionally biased region" description="Basic and acidic residues" evidence="5">
    <location>
        <begin position="44"/>
        <end position="53"/>
    </location>
</feature>
<evidence type="ECO:0000256" key="4">
    <source>
        <dbReference type="PROSITE-ProRule" id="PRU00335"/>
    </source>
</evidence>
<comment type="caution">
    <text evidence="7">The sequence shown here is derived from an EMBL/GenBank/DDBJ whole genome shotgun (WGS) entry which is preliminary data.</text>
</comment>
<name>A0A7X0IEV1_9ACTN</name>